<feature type="chain" id="PRO_5041727319" evidence="1">
    <location>
        <begin position="19"/>
        <end position="71"/>
    </location>
</feature>
<accession>A0AA97P0Q5</accession>
<organism evidence="2">
    <name type="scientific">Pyricularia oryzae (strain Y34)</name>
    <name type="common">Rice blast fungus</name>
    <name type="synonym">Magnaporthe oryzae</name>
    <dbReference type="NCBI Taxonomy" id="1143189"/>
    <lineage>
        <taxon>Eukaryota</taxon>
        <taxon>Fungi</taxon>
        <taxon>Dikarya</taxon>
        <taxon>Ascomycota</taxon>
        <taxon>Pezizomycotina</taxon>
        <taxon>Sordariomycetes</taxon>
        <taxon>Sordariomycetidae</taxon>
        <taxon>Magnaporthales</taxon>
        <taxon>Pyriculariaceae</taxon>
        <taxon>Pyricularia</taxon>
    </lineage>
</organism>
<feature type="signal peptide" evidence="1">
    <location>
        <begin position="1"/>
        <end position="18"/>
    </location>
</feature>
<sequence length="71" mass="7608">MKFNLIAISLALALTCYAKGPDKPKINKNCRNLTEQDAQVCRDPGRSVLCPANDFLGAFGGCCETDGCGIR</sequence>
<evidence type="ECO:0000256" key="1">
    <source>
        <dbReference type="SAM" id="SignalP"/>
    </source>
</evidence>
<dbReference type="EMBL" id="JH793787">
    <property type="protein sequence ID" value="ELQ39868.1"/>
    <property type="molecule type" value="Genomic_DNA"/>
</dbReference>
<name>A0AA97P0Q5_PYRO3</name>
<protein>
    <submittedName>
        <fullName evidence="2">Uncharacterized protein</fullName>
    </submittedName>
</protein>
<gene>
    <name evidence="2" type="ORF">OOU_Y34scaffold00476g28</name>
</gene>
<dbReference type="AlphaFoldDB" id="A0AA97P0Q5"/>
<reference evidence="2" key="1">
    <citation type="journal article" date="2012" name="PLoS Genet.">
        <title>Comparative analysis of the genomes of two field isolates of the rice blast fungus Magnaporthe oryzae.</title>
        <authorList>
            <person name="Xue M."/>
            <person name="Yang J."/>
            <person name="Li Z."/>
            <person name="Hu S."/>
            <person name="Yao N."/>
            <person name="Dean R.A."/>
            <person name="Zhao W."/>
            <person name="Shen M."/>
            <person name="Zhang H."/>
            <person name="Li C."/>
            <person name="Liu L."/>
            <person name="Cao L."/>
            <person name="Xu X."/>
            <person name="Xing Y."/>
            <person name="Hsiang T."/>
            <person name="Zhang Z."/>
            <person name="Xu J.R."/>
            <person name="Peng Y.L."/>
        </authorList>
    </citation>
    <scope>NUCLEOTIDE SEQUENCE</scope>
    <source>
        <strain evidence="2">Y34</strain>
    </source>
</reference>
<keyword evidence="1" id="KW-0732">Signal</keyword>
<evidence type="ECO:0000313" key="2">
    <source>
        <dbReference type="EMBL" id="ELQ39868.1"/>
    </source>
</evidence>
<dbReference type="Proteomes" id="UP000011086">
    <property type="component" value="Unassembled WGS sequence"/>
</dbReference>
<proteinExistence type="predicted"/>